<proteinExistence type="predicted"/>
<dbReference type="KEGG" id="tpf:TPHA_0L00380"/>
<name>G8BZR6_TETPH</name>
<dbReference type="EMBL" id="HE612867">
    <property type="protein sequence ID" value="CCE65394.1"/>
    <property type="molecule type" value="Genomic_DNA"/>
</dbReference>
<dbReference type="Proteomes" id="UP000005666">
    <property type="component" value="Chromosome 12"/>
</dbReference>
<evidence type="ECO:0000313" key="3">
    <source>
        <dbReference type="EMBL" id="CCE65394.1"/>
    </source>
</evidence>
<organism evidence="3 4">
    <name type="scientific">Tetrapisispora phaffii (strain ATCC 24235 / CBS 4417 / NBRC 1672 / NRRL Y-8282 / UCD 70-5)</name>
    <name type="common">Yeast</name>
    <name type="synonym">Fabospora phaffii</name>
    <dbReference type="NCBI Taxonomy" id="1071381"/>
    <lineage>
        <taxon>Eukaryota</taxon>
        <taxon>Fungi</taxon>
        <taxon>Dikarya</taxon>
        <taxon>Ascomycota</taxon>
        <taxon>Saccharomycotina</taxon>
        <taxon>Saccharomycetes</taxon>
        <taxon>Saccharomycetales</taxon>
        <taxon>Saccharomycetaceae</taxon>
        <taxon>Tetrapisispora</taxon>
    </lineage>
</organism>
<dbReference type="HOGENOM" id="CLU_847807_0_0_1"/>
<dbReference type="OrthoDB" id="4068598at2759"/>
<sequence length="328" mass="38548">MLGPGDPGNPADSGQVSCESHSFNLNKKRMVKRFLNNMKPYGDIDEDLYEAVTKFGRERRPGRHWHGVQRYRNDIGKCRRLRKDVCNETLIFDFDFDASTRKQDHITSTSHTGMHPVSSEISLGVSISSTSSVDLGSICAEETTNDSEDALLKNCNQLFYYDSHIQSQLQEIEKFIKNDIIKNAIVQEEHTLDMNLIEFDKMHHFIQLQKENMLQIQDEFSKTIHEDDLLTRFNENDKDSFISRTKTSLEDYTNKLALLEKRFYVCKDKIDQHKEKLKHLEMILRVQDAELQEKYNCIFFKYKKVRYVLFDLFSLLLIFILLFNLYTL</sequence>
<evidence type="ECO:0000313" key="4">
    <source>
        <dbReference type="Proteomes" id="UP000005666"/>
    </source>
</evidence>
<gene>
    <name evidence="3" type="primary">TPHA0L00380</name>
    <name evidence="3" type="ordered locus">TPHA_0L00380</name>
</gene>
<keyword evidence="4" id="KW-1185">Reference proteome</keyword>
<dbReference type="OMA" id="RNDIGKC"/>
<evidence type="ECO:0000256" key="2">
    <source>
        <dbReference type="SAM" id="Phobius"/>
    </source>
</evidence>
<protein>
    <submittedName>
        <fullName evidence="3">Uncharacterized protein</fullName>
    </submittedName>
</protein>
<dbReference type="AlphaFoldDB" id="G8BZR6"/>
<feature type="coiled-coil region" evidence="1">
    <location>
        <begin position="242"/>
        <end position="290"/>
    </location>
</feature>
<dbReference type="RefSeq" id="XP_003687828.1">
    <property type="nucleotide sequence ID" value="XM_003687780.1"/>
</dbReference>
<evidence type="ECO:0000256" key="1">
    <source>
        <dbReference type="SAM" id="Coils"/>
    </source>
</evidence>
<dbReference type="GeneID" id="11531765"/>
<reference evidence="3 4" key="1">
    <citation type="journal article" date="2011" name="Proc. Natl. Acad. Sci. U.S.A.">
        <title>Evolutionary erosion of yeast sex chromosomes by mating-type switching accidents.</title>
        <authorList>
            <person name="Gordon J.L."/>
            <person name="Armisen D."/>
            <person name="Proux-Wera E."/>
            <person name="Oheigeartaigh S.S."/>
            <person name="Byrne K.P."/>
            <person name="Wolfe K.H."/>
        </authorList>
    </citation>
    <scope>NUCLEOTIDE SEQUENCE [LARGE SCALE GENOMIC DNA]</scope>
    <source>
        <strain evidence="4">ATCC 24235 / CBS 4417 / NBRC 1672 / NRRL Y-8282 / UCD 70-5</strain>
    </source>
</reference>
<keyword evidence="2" id="KW-0812">Transmembrane</keyword>
<keyword evidence="2" id="KW-1133">Transmembrane helix</keyword>
<feature type="transmembrane region" description="Helical" evidence="2">
    <location>
        <begin position="308"/>
        <end position="326"/>
    </location>
</feature>
<keyword evidence="2" id="KW-0472">Membrane</keyword>
<keyword evidence="1" id="KW-0175">Coiled coil</keyword>
<accession>G8BZR6</accession>